<dbReference type="Gene3D" id="1.20.5.340">
    <property type="match status" value="1"/>
</dbReference>
<dbReference type="PANTHER" id="PTHR34700:SF4">
    <property type="entry name" value="PHAGE-LIKE ELEMENT PBSX PROTEIN XKDP"/>
    <property type="match status" value="1"/>
</dbReference>
<dbReference type="Proteomes" id="UP000051012">
    <property type="component" value="Unassembled WGS sequence"/>
</dbReference>
<proteinExistence type="predicted"/>
<keyword evidence="1" id="KW-0175">Coiled coil</keyword>
<dbReference type="SMART" id="SM00257">
    <property type="entry name" value="LysM"/>
    <property type="match status" value="2"/>
</dbReference>
<feature type="domain" description="LysM" evidence="2">
    <location>
        <begin position="132"/>
        <end position="183"/>
    </location>
</feature>
<evidence type="ECO:0000259" key="2">
    <source>
        <dbReference type="PROSITE" id="PS51782"/>
    </source>
</evidence>
<evidence type="ECO:0000313" key="4">
    <source>
        <dbReference type="Proteomes" id="UP000051012"/>
    </source>
</evidence>
<dbReference type="InterPro" id="IPR036779">
    <property type="entry name" value="LysM_dom_sf"/>
</dbReference>
<dbReference type="EMBL" id="LJNI01000025">
    <property type="protein sequence ID" value="KPJ73849.1"/>
    <property type="molecule type" value="Genomic_DNA"/>
</dbReference>
<comment type="caution">
    <text evidence="3">The sequence shown here is derived from an EMBL/GenBank/DDBJ whole genome shotgun (WGS) entry which is preliminary data.</text>
</comment>
<evidence type="ECO:0000256" key="1">
    <source>
        <dbReference type="SAM" id="Coils"/>
    </source>
</evidence>
<dbReference type="Gene3D" id="3.10.350.10">
    <property type="entry name" value="LysM domain"/>
    <property type="match status" value="2"/>
</dbReference>
<sequence>MLVPITGFAQEKMTEKEAQAELAMIQEQLAEAEATIAELEANIEALESEVADLEARRDELQATYDELAETWKQCQYGRYTVVEGDWLCTIAAKRNVYNACSKWPMIYEANKNKIKNANLIYPGWILLIPYLDEYTVKSGDYLALIASYLSIYSDARRWPEIYEANKGKIKDPDWIYPKQKFVIPHE</sequence>
<dbReference type="Pfam" id="PF01476">
    <property type="entry name" value="LysM"/>
    <property type="match status" value="2"/>
</dbReference>
<dbReference type="InterPro" id="IPR018392">
    <property type="entry name" value="LysM"/>
</dbReference>
<name>A0A0S7YHZ5_UNCT6</name>
<feature type="coiled-coil region" evidence="1">
    <location>
        <begin position="15"/>
        <end position="70"/>
    </location>
</feature>
<dbReference type="PROSITE" id="PS51782">
    <property type="entry name" value="LYSM"/>
    <property type="match status" value="2"/>
</dbReference>
<dbReference type="CDD" id="cd00118">
    <property type="entry name" value="LysM"/>
    <property type="match status" value="2"/>
</dbReference>
<feature type="domain" description="LysM" evidence="2">
    <location>
        <begin position="77"/>
        <end position="128"/>
    </location>
</feature>
<reference evidence="3 4" key="1">
    <citation type="journal article" date="2015" name="Microbiome">
        <title>Genomic resolution of linkages in carbon, nitrogen, and sulfur cycling among widespread estuary sediment bacteria.</title>
        <authorList>
            <person name="Baker B.J."/>
            <person name="Lazar C.S."/>
            <person name="Teske A.P."/>
            <person name="Dick G.J."/>
        </authorList>
    </citation>
    <scope>NUCLEOTIDE SEQUENCE [LARGE SCALE GENOMIC DNA]</scope>
    <source>
        <strain evidence="3">DG_78</strain>
    </source>
</reference>
<evidence type="ECO:0000313" key="3">
    <source>
        <dbReference type="EMBL" id="KPJ73849.1"/>
    </source>
</evidence>
<dbReference type="PANTHER" id="PTHR34700">
    <property type="entry name" value="POTASSIUM BINDING PROTEIN KBP"/>
    <property type="match status" value="1"/>
</dbReference>
<dbReference type="SUPFAM" id="SSF54106">
    <property type="entry name" value="LysM domain"/>
    <property type="match status" value="2"/>
</dbReference>
<dbReference type="InterPro" id="IPR052196">
    <property type="entry name" value="Bact_Kbp"/>
</dbReference>
<organism evidence="3 4">
    <name type="scientific">candidate division TA06 bacterium DG_78</name>
    <dbReference type="NCBI Taxonomy" id="1703772"/>
    <lineage>
        <taxon>Bacteria</taxon>
        <taxon>Bacteria division TA06</taxon>
    </lineage>
</organism>
<protein>
    <recommendedName>
        <fullName evidence="2">LysM domain-containing protein</fullName>
    </recommendedName>
</protein>
<dbReference type="AlphaFoldDB" id="A0A0S7YHZ5"/>
<accession>A0A0S7YHZ5</accession>
<gene>
    <name evidence="3" type="ORF">AMJ52_02855</name>
</gene>